<accession>A0A1T1H3J6</accession>
<sequence>MAKIQLEYSAVTDFFVEPHGLSRQEVIAVRKQAIYQYRNQLLGQRLNRSVENSDFSKSAFGKPFLPDFPSFHFNHSHSQQHYVLASSEKIASIGVDIEDLNRKVRFDAMAQHSFHPEELLHWEGCEHDPDFWFKVWTTKEAVLKASGLGIRVNLNELNTQCHPEQNGGMCSHPAIGTFAYQNIQLPHVMLTVAWQSEQSCRGFHLPKIELNVL</sequence>
<dbReference type="Pfam" id="PF01648">
    <property type="entry name" value="ACPS"/>
    <property type="match status" value="1"/>
</dbReference>
<dbReference type="PANTHER" id="PTHR12215:SF10">
    <property type="entry name" value="L-AMINOADIPATE-SEMIALDEHYDE DEHYDROGENASE-PHOSPHOPANTETHEINYL TRANSFERASE"/>
    <property type="match status" value="1"/>
</dbReference>
<dbReference type="Gene3D" id="3.90.470.20">
    <property type="entry name" value="4'-phosphopantetheinyl transferase domain"/>
    <property type="match status" value="2"/>
</dbReference>
<keyword evidence="5" id="KW-1185">Reference proteome</keyword>
<reference evidence="4 5" key="1">
    <citation type="submission" date="2017-02" db="EMBL/GenBank/DDBJ databases">
        <title>Acinetobacter sp. ANC 4945, whole genome shotgun sequencing project.</title>
        <authorList>
            <person name="Radolfova-Krizova L."/>
            <person name="Al Atrouni A."/>
            <person name="Nemec A."/>
        </authorList>
    </citation>
    <scope>NUCLEOTIDE SEQUENCE [LARGE SCALE GENOMIC DNA]</scope>
    <source>
        <strain evidence="4 5">ANC 4945</strain>
    </source>
</reference>
<proteinExistence type="inferred from homology"/>
<evidence type="ECO:0000313" key="4">
    <source>
        <dbReference type="EMBL" id="OOV84449.1"/>
    </source>
</evidence>
<evidence type="ECO:0000313" key="5">
    <source>
        <dbReference type="Proteomes" id="UP000191160"/>
    </source>
</evidence>
<dbReference type="GO" id="GO:0008897">
    <property type="term" value="F:holo-[acyl-carrier-protein] synthase activity"/>
    <property type="evidence" value="ECO:0007669"/>
    <property type="project" value="InterPro"/>
</dbReference>
<feature type="domain" description="4'-phosphopantetheinyl transferase" evidence="3">
    <location>
        <begin position="92"/>
        <end position="167"/>
    </location>
</feature>
<dbReference type="PANTHER" id="PTHR12215">
    <property type="entry name" value="PHOSPHOPANTETHEINE TRANSFERASE"/>
    <property type="match status" value="1"/>
</dbReference>
<gene>
    <name evidence="4" type="ORF">B1202_05625</name>
</gene>
<dbReference type="InterPro" id="IPR050559">
    <property type="entry name" value="P-Pant_transferase_sf"/>
</dbReference>
<comment type="similarity">
    <text evidence="1">Belongs to the P-Pant transferase superfamily. Gsp/Sfp/HetI/AcpT family.</text>
</comment>
<evidence type="ECO:0000256" key="2">
    <source>
        <dbReference type="ARBA" id="ARBA00022679"/>
    </source>
</evidence>
<dbReference type="InterPro" id="IPR008278">
    <property type="entry name" value="4-PPantetheinyl_Trfase_dom"/>
</dbReference>
<comment type="caution">
    <text evidence="4">The sequence shown here is derived from an EMBL/GenBank/DDBJ whole genome shotgun (WGS) entry which is preliminary data.</text>
</comment>
<name>A0A1T1H3J6_9GAMM</name>
<keyword evidence="2" id="KW-0808">Transferase</keyword>
<organism evidence="4 5">
    <name type="scientific">Acinetobacter amyesii</name>
    <dbReference type="NCBI Taxonomy" id="2942470"/>
    <lineage>
        <taxon>Bacteria</taxon>
        <taxon>Pseudomonadati</taxon>
        <taxon>Pseudomonadota</taxon>
        <taxon>Gammaproteobacteria</taxon>
        <taxon>Moraxellales</taxon>
        <taxon>Moraxellaceae</taxon>
        <taxon>Acinetobacter</taxon>
    </lineage>
</organism>
<evidence type="ECO:0000256" key="1">
    <source>
        <dbReference type="ARBA" id="ARBA00010990"/>
    </source>
</evidence>
<dbReference type="SUPFAM" id="SSF56214">
    <property type="entry name" value="4'-phosphopantetheinyl transferase"/>
    <property type="match status" value="2"/>
</dbReference>
<dbReference type="GO" id="GO:0000287">
    <property type="term" value="F:magnesium ion binding"/>
    <property type="evidence" value="ECO:0007669"/>
    <property type="project" value="InterPro"/>
</dbReference>
<evidence type="ECO:0000259" key="3">
    <source>
        <dbReference type="Pfam" id="PF01648"/>
    </source>
</evidence>
<dbReference type="GO" id="GO:0005829">
    <property type="term" value="C:cytosol"/>
    <property type="evidence" value="ECO:0007669"/>
    <property type="project" value="TreeGrafter"/>
</dbReference>
<dbReference type="GO" id="GO:0019878">
    <property type="term" value="P:lysine biosynthetic process via aminoadipic acid"/>
    <property type="evidence" value="ECO:0007669"/>
    <property type="project" value="TreeGrafter"/>
</dbReference>
<protein>
    <submittedName>
        <fullName evidence="4">ACP synthase</fullName>
    </submittedName>
</protein>
<dbReference type="InterPro" id="IPR037143">
    <property type="entry name" value="4-PPantetheinyl_Trfase_dom_sf"/>
</dbReference>
<dbReference type="RefSeq" id="WP_078189604.1">
    <property type="nucleotide sequence ID" value="NZ_JAMCOZ010000006.1"/>
</dbReference>
<dbReference type="Proteomes" id="UP000191160">
    <property type="component" value="Unassembled WGS sequence"/>
</dbReference>
<dbReference type="AlphaFoldDB" id="A0A1T1H3J6"/>
<dbReference type="EMBL" id="MVKX01000003">
    <property type="protein sequence ID" value="OOV84449.1"/>
    <property type="molecule type" value="Genomic_DNA"/>
</dbReference>